<dbReference type="Gene3D" id="3.60.20.10">
    <property type="entry name" value="Glutamine Phosphoribosylpyrophosphate, subunit 1, domain 1"/>
    <property type="match status" value="1"/>
</dbReference>
<evidence type="ECO:0000259" key="19">
    <source>
        <dbReference type="Pfam" id="PF01645"/>
    </source>
</evidence>
<evidence type="ECO:0000256" key="8">
    <source>
        <dbReference type="ARBA" id="ARBA00022643"/>
    </source>
</evidence>
<dbReference type="Pfam" id="PF01645">
    <property type="entry name" value="Glu_synthase"/>
    <property type="match status" value="1"/>
</dbReference>
<dbReference type="EMBL" id="QUTE01020774">
    <property type="protein sequence ID" value="RHY84584.1"/>
    <property type="molecule type" value="Genomic_DNA"/>
</dbReference>
<keyword evidence="13" id="KW-0411">Iron-sulfur</keyword>
<organism evidence="21 22">
    <name type="scientific">Aphanomyces astaci</name>
    <name type="common">Crayfish plague agent</name>
    <dbReference type="NCBI Taxonomy" id="112090"/>
    <lineage>
        <taxon>Eukaryota</taxon>
        <taxon>Sar</taxon>
        <taxon>Stramenopiles</taxon>
        <taxon>Oomycota</taxon>
        <taxon>Saprolegniomycetes</taxon>
        <taxon>Saprolegniales</taxon>
        <taxon>Verrucalvaceae</taxon>
        <taxon>Aphanomyces</taxon>
    </lineage>
</organism>
<comment type="cofactor">
    <cofactor evidence="1">
        <name>FMN</name>
        <dbReference type="ChEBI" id="CHEBI:58210"/>
    </cofactor>
</comment>
<feature type="domain" description="Glutamate synthase central-N" evidence="20">
    <location>
        <begin position="250"/>
        <end position="383"/>
    </location>
</feature>
<dbReference type="InterPro" id="IPR051394">
    <property type="entry name" value="Glutamate_Synthase"/>
</dbReference>
<feature type="domain" description="Glutamine amidotransferase type-2" evidence="17">
    <location>
        <begin position="6"/>
        <end position="154"/>
    </location>
</feature>
<evidence type="ECO:0000256" key="16">
    <source>
        <dbReference type="ARBA" id="ARBA00029440"/>
    </source>
</evidence>
<dbReference type="InterPro" id="IPR036485">
    <property type="entry name" value="Glu_synth_asu_C_sf"/>
</dbReference>
<comment type="similarity">
    <text evidence="5">Belongs to the glutamate synthase family.</text>
</comment>
<dbReference type="Pfam" id="PF00310">
    <property type="entry name" value="GATase_2"/>
    <property type="match status" value="1"/>
</dbReference>
<evidence type="ECO:0000256" key="13">
    <source>
        <dbReference type="ARBA" id="ARBA00023014"/>
    </source>
</evidence>
<evidence type="ECO:0000256" key="4">
    <source>
        <dbReference type="ARBA" id="ARBA00004909"/>
    </source>
</evidence>
<dbReference type="Pfam" id="PF01493">
    <property type="entry name" value="GXGXG"/>
    <property type="match status" value="1"/>
</dbReference>
<keyword evidence="7" id="KW-0285">Flavoprotein</keyword>
<name>A0A397EI07_APHAT</name>
<comment type="pathway">
    <text evidence="4">Nitrogen metabolism.</text>
</comment>
<evidence type="ECO:0000256" key="10">
    <source>
        <dbReference type="ARBA" id="ARBA00022962"/>
    </source>
</evidence>
<dbReference type="GO" id="GO:0015930">
    <property type="term" value="F:glutamate synthase activity"/>
    <property type="evidence" value="ECO:0007669"/>
    <property type="project" value="InterPro"/>
</dbReference>
<feature type="domain" description="Glutamate synthase alpha subunit C-terminal" evidence="18">
    <location>
        <begin position="553"/>
        <end position="709"/>
    </location>
</feature>
<evidence type="ECO:0000259" key="17">
    <source>
        <dbReference type="Pfam" id="PF00310"/>
    </source>
</evidence>
<evidence type="ECO:0000256" key="3">
    <source>
        <dbReference type="ARBA" id="ARBA00004802"/>
    </source>
</evidence>
<keyword evidence="15" id="KW-0003">3Fe-4S</keyword>
<dbReference type="SUPFAM" id="SSF51395">
    <property type="entry name" value="FMN-linked oxidoreductases"/>
    <property type="match status" value="2"/>
</dbReference>
<keyword evidence="10" id="KW-0315">Glutamine amidotransferase</keyword>
<evidence type="ECO:0000313" key="22">
    <source>
        <dbReference type="Proteomes" id="UP000266196"/>
    </source>
</evidence>
<evidence type="ECO:0000259" key="20">
    <source>
        <dbReference type="Pfam" id="PF04898"/>
    </source>
</evidence>
<comment type="pathway">
    <text evidence="3">Energy metabolism; nitrogen metabolism.</text>
</comment>
<dbReference type="AlphaFoldDB" id="A0A397EI07"/>
<comment type="cofactor">
    <cofactor evidence="2">
        <name>[3Fe-4S] cluster</name>
        <dbReference type="ChEBI" id="CHEBI:21137"/>
    </cofactor>
</comment>
<dbReference type="InterPro" id="IPR029055">
    <property type="entry name" value="Ntn_hydrolases_N"/>
</dbReference>
<gene>
    <name evidence="21" type="ORF">DYB31_008283</name>
</gene>
<evidence type="ECO:0000256" key="1">
    <source>
        <dbReference type="ARBA" id="ARBA00001917"/>
    </source>
</evidence>
<accession>A0A397EI07</accession>
<evidence type="ECO:0000256" key="15">
    <source>
        <dbReference type="ARBA" id="ARBA00023291"/>
    </source>
</evidence>
<evidence type="ECO:0000256" key="7">
    <source>
        <dbReference type="ARBA" id="ARBA00022630"/>
    </source>
</evidence>
<protein>
    <recommendedName>
        <fullName evidence="23">Glutamine amidotransferase type-2 domain-containing protein</fullName>
    </recommendedName>
</protein>
<dbReference type="Gene3D" id="2.160.20.60">
    <property type="entry name" value="Glutamate synthase, alpha subunit, C-terminal domain"/>
    <property type="match status" value="1"/>
</dbReference>
<comment type="pathway">
    <text evidence="16">Amino-acid biosynthesis.</text>
</comment>
<evidence type="ECO:0000313" key="21">
    <source>
        <dbReference type="EMBL" id="RHY84584.1"/>
    </source>
</evidence>
<comment type="caution">
    <text evidence="21">The sequence shown here is derived from an EMBL/GenBank/DDBJ whole genome shotgun (WGS) entry which is preliminary data.</text>
</comment>
<dbReference type="UniPathway" id="UPA00045"/>
<evidence type="ECO:0000256" key="11">
    <source>
        <dbReference type="ARBA" id="ARBA00023002"/>
    </source>
</evidence>
<keyword evidence="9" id="KW-0479">Metal-binding</keyword>
<feature type="domain" description="Glutamate synthase central-N" evidence="20">
    <location>
        <begin position="189"/>
        <end position="245"/>
    </location>
</feature>
<keyword evidence="12" id="KW-0408">Iron</keyword>
<dbReference type="PANTHER" id="PTHR43100">
    <property type="entry name" value="GLUTAMATE SYNTHASE [NADPH] SMALL CHAIN"/>
    <property type="match status" value="1"/>
</dbReference>
<evidence type="ECO:0000256" key="5">
    <source>
        <dbReference type="ARBA" id="ARBA00009716"/>
    </source>
</evidence>
<dbReference type="VEuPathDB" id="FungiDB:H257_14595"/>
<evidence type="ECO:0000256" key="9">
    <source>
        <dbReference type="ARBA" id="ARBA00022723"/>
    </source>
</evidence>
<dbReference type="SUPFAM" id="SSF56235">
    <property type="entry name" value="N-terminal nucleophile aminohydrolases (Ntn hydrolases)"/>
    <property type="match status" value="1"/>
</dbReference>
<evidence type="ECO:0008006" key="23">
    <source>
        <dbReference type="Google" id="ProtNLM"/>
    </source>
</evidence>
<evidence type="ECO:0000256" key="12">
    <source>
        <dbReference type="ARBA" id="ARBA00023004"/>
    </source>
</evidence>
<dbReference type="Proteomes" id="UP000266196">
    <property type="component" value="Unassembled WGS sequence"/>
</dbReference>
<dbReference type="GO" id="GO:0046872">
    <property type="term" value="F:metal ion binding"/>
    <property type="evidence" value="ECO:0007669"/>
    <property type="project" value="UniProtKB-KW"/>
</dbReference>
<proteinExistence type="inferred from homology"/>
<dbReference type="InterPro" id="IPR002489">
    <property type="entry name" value="Glu_synth_asu_C"/>
</dbReference>
<evidence type="ECO:0000256" key="14">
    <source>
        <dbReference type="ARBA" id="ARBA00023164"/>
    </source>
</evidence>
<keyword evidence="14" id="KW-0314">Glutamate biosynthesis</keyword>
<dbReference type="InterPro" id="IPR013785">
    <property type="entry name" value="Aldolase_TIM"/>
</dbReference>
<evidence type="ECO:0000256" key="6">
    <source>
        <dbReference type="ARBA" id="ARBA00022605"/>
    </source>
</evidence>
<dbReference type="InterPro" id="IPR002932">
    <property type="entry name" value="Glu_synthdom"/>
</dbReference>
<dbReference type="Gene3D" id="3.20.20.70">
    <property type="entry name" value="Aldolase class I"/>
    <property type="match status" value="2"/>
</dbReference>
<dbReference type="InterPro" id="IPR006982">
    <property type="entry name" value="Glu_synth_centr_N"/>
</dbReference>
<sequence length="777" mass="84650">MMGTTGNFDAALELLTKASSCDRSLPEAMMMMIPEAWQSNATMPESKKAMYQYNACMMEPWDGPAMVAFTNGKTVGASLDRNGLRPSRYYITTDDHVMLSSEVGVIEGLVEADVASKHRLEPGKMFFVDFDQGRVISDQEIKATVSGSRPYGDWVQHMVRFQNVRGTSLNDAKPAKNNGAMMPTDMPRRLNLYGFTTETMEMLLVPMGLEYKEALGSMGNDAPLAVLSEQPKLPNEYFKQLFAQVRLCQAVLVFSDQAAGPDRFPIPSLLVIGAVHQHLLRTQQRTSVALFAECGDAKEVHDFATLLGFGADGVCPYMAYHALAHMNNEGLLEAIAKKSMDTKELWTNYQTAVGKGLLKVMSKMGISTLQSYKGAQVFEAVGLGPDVIDRCFYGTTSRLQGSNMETLYDDIARLHEAGFPTHSLETPLVRNPGQYHARENGEFHFNTPSAIVALQTAARTQSRIKLQTDGQLKTGRDVVIAALLGAEEFGFATAPLIALGCVMMRKCHLNTCPVGIATQDEELRKKFTGMPEHVVNFLWLLAQDVRPRLYICLAPHTIQLNLTGHAGQSLGFGLVRGIQLKVTGDANDYVGKALSGGTVIVTPEIERGNDQTIVGNAVLYGATSGLAFFRGKAGERFAVRNSGVHAVVEGVGDHGCEYMTGGRVVILGPTGRNFGAGMSGGIAYVYDPSSEFAAKCNLSMGSLEALDFEGDEELVVKDLIQQHIQHTKSPLGVSILADWDHAKHSFVKLMPHDYKQVIAANVHMNTTAEPVHVNAGH</sequence>
<dbReference type="Pfam" id="PF04898">
    <property type="entry name" value="Glu_syn_central"/>
    <property type="match status" value="2"/>
</dbReference>
<dbReference type="InterPro" id="IPR017932">
    <property type="entry name" value="GATase_2_dom"/>
</dbReference>
<evidence type="ECO:0000259" key="18">
    <source>
        <dbReference type="Pfam" id="PF01493"/>
    </source>
</evidence>
<evidence type="ECO:0000256" key="2">
    <source>
        <dbReference type="ARBA" id="ARBA00001927"/>
    </source>
</evidence>
<dbReference type="GO" id="GO:0051538">
    <property type="term" value="F:3 iron, 4 sulfur cluster binding"/>
    <property type="evidence" value="ECO:0007669"/>
    <property type="project" value="UniProtKB-KW"/>
</dbReference>
<dbReference type="PANTHER" id="PTHR43100:SF1">
    <property type="entry name" value="GLUTAMATE SYNTHASE [NADPH] SMALL CHAIN"/>
    <property type="match status" value="1"/>
</dbReference>
<keyword evidence="8" id="KW-0288">FMN</keyword>
<dbReference type="GO" id="GO:0006537">
    <property type="term" value="P:glutamate biosynthetic process"/>
    <property type="evidence" value="ECO:0007669"/>
    <property type="project" value="UniProtKB-KW"/>
</dbReference>
<dbReference type="SUPFAM" id="SSF69336">
    <property type="entry name" value="Alpha subunit of glutamate synthase, C-terminal domain"/>
    <property type="match status" value="1"/>
</dbReference>
<feature type="domain" description="Glutamate synthase" evidence="19">
    <location>
        <begin position="459"/>
        <end position="546"/>
    </location>
</feature>
<keyword evidence="6" id="KW-0028">Amino-acid biosynthesis</keyword>
<reference evidence="21 22" key="1">
    <citation type="submission" date="2018-08" db="EMBL/GenBank/DDBJ databases">
        <title>Aphanomyces genome sequencing and annotation.</title>
        <authorList>
            <person name="Minardi D."/>
            <person name="Oidtmann B."/>
            <person name="Van Der Giezen M."/>
            <person name="Studholme D.J."/>
        </authorList>
    </citation>
    <scope>NUCLEOTIDE SEQUENCE [LARGE SCALE GENOMIC DNA]</scope>
    <source>
        <strain evidence="21 22">197901</strain>
    </source>
</reference>
<keyword evidence="11" id="KW-0560">Oxidoreductase</keyword>